<gene>
    <name evidence="1" type="ORF">A7E78_00075</name>
</gene>
<evidence type="ECO:0000313" key="1">
    <source>
        <dbReference type="EMBL" id="APG26402.1"/>
    </source>
</evidence>
<name>A0A1L3GKF1_9BACT</name>
<dbReference type="KEGG" id="pef:A7E78_00075"/>
<dbReference type="EMBL" id="CP015519">
    <property type="protein sequence ID" value="APG26402.1"/>
    <property type="molecule type" value="Genomic_DNA"/>
</dbReference>
<dbReference type="STRING" id="1842532.A7E78_00075"/>
<dbReference type="Proteomes" id="UP000182517">
    <property type="component" value="Chromosome"/>
</dbReference>
<reference evidence="1 2" key="1">
    <citation type="journal article" date="2017" name="Genome Announc.">
        <title>Complete Genome Sequences of Two Acetylene-Fermenting Pelobacter acetylenicus Strains.</title>
        <authorList>
            <person name="Sutton J.M."/>
            <person name="Baesman S.M."/>
            <person name="Fierst J.L."/>
            <person name="Poret-Peterson A.T."/>
            <person name="Oremland R.S."/>
            <person name="Dunlap D.S."/>
            <person name="Akob D.M."/>
        </authorList>
    </citation>
    <scope>NUCLEOTIDE SEQUENCE [LARGE SCALE GENOMIC DNA]</scope>
    <source>
        <strain evidence="1 2">SFB93</strain>
    </source>
</reference>
<evidence type="ECO:0000313" key="2">
    <source>
        <dbReference type="Proteomes" id="UP000182517"/>
    </source>
</evidence>
<accession>A0A1L3GKF1</accession>
<dbReference type="InterPro" id="IPR036271">
    <property type="entry name" value="Tet_transcr_reg_TetR-rel_C_sf"/>
</dbReference>
<keyword evidence="2" id="KW-1185">Reference proteome</keyword>
<dbReference type="Gene3D" id="1.10.357.10">
    <property type="entry name" value="Tetracycline Repressor, domain 2"/>
    <property type="match status" value="1"/>
</dbReference>
<proteinExistence type="predicted"/>
<dbReference type="AlphaFoldDB" id="A0A1L3GKF1"/>
<protein>
    <submittedName>
        <fullName evidence="1">Uncharacterized protein</fullName>
    </submittedName>
</protein>
<sequence length="121" mass="13500">MITLRTAWELDPDPRNRLISHIDMLISGKERVGNDGCPVGSLSQEVHKSIGCHTDVLPDALKDHHGWLSEQFRLMGKKDADALAGQFFSIIQGACLLASSFNDPEIFVEQGERLKDWVKSL</sequence>
<organism evidence="1 2">
    <name type="scientific">Syntrophotalea acetylenivorans</name>
    <dbReference type="NCBI Taxonomy" id="1842532"/>
    <lineage>
        <taxon>Bacteria</taxon>
        <taxon>Pseudomonadati</taxon>
        <taxon>Thermodesulfobacteriota</taxon>
        <taxon>Desulfuromonadia</taxon>
        <taxon>Desulfuromonadales</taxon>
        <taxon>Syntrophotaleaceae</taxon>
        <taxon>Syntrophotalea</taxon>
    </lineage>
</organism>
<dbReference type="SUPFAM" id="SSF48498">
    <property type="entry name" value="Tetracyclin repressor-like, C-terminal domain"/>
    <property type="match status" value="1"/>
</dbReference>